<feature type="domain" description="Integrase catalytic" evidence="2">
    <location>
        <begin position="58"/>
        <end position="222"/>
    </location>
</feature>
<dbReference type="EMBL" id="CABPRJ010000478">
    <property type="protein sequence ID" value="VVC28089.1"/>
    <property type="molecule type" value="Genomic_DNA"/>
</dbReference>
<dbReference type="PANTHER" id="PTHR37984:SF13">
    <property type="entry name" value="RIBONUCLEASE H"/>
    <property type="match status" value="1"/>
</dbReference>
<proteinExistence type="predicted"/>
<evidence type="ECO:0000313" key="4">
    <source>
        <dbReference type="Proteomes" id="UP000325440"/>
    </source>
</evidence>
<dbReference type="AlphaFoldDB" id="A0A5E4MB74"/>
<dbReference type="SUPFAM" id="SSF53098">
    <property type="entry name" value="Ribonuclease H-like"/>
    <property type="match status" value="2"/>
</dbReference>
<dbReference type="GO" id="GO:0015074">
    <property type="term" value="P:DNA integration"/>
    <property type="evidence" value="ECO:0007669"/>
    <property type="project" value="InterPro"/>
</dbReference>
<dbReference type="Gene3D" id="3.30.420.10">
    <property type="entry name" value="Ribonuclease H-like superfamily/Ribonuclease H"/>
    <property type="match status" value="2"/>
</dbReference>
<evidence type="ECO:0000313" key="3">
    <source>
        <dbReference type="EMBL" id="VVC28089.1"/>
    </source>
</evidence>
<dbReference type="InterPro" id="IPR036397">
    <property type="entry name" value="RNaseH_sf"/>
</dbReference>
<organism evidence="3 4">
    <name type="scientific">Cinara cedri</name>
    <dbReference type="NCBI Taxonomy" id="506608"/>
    <lineage>
        <taxon>Eukaryota</taxon>
        <taxon>Metazoa</taxon>
        <taxon>Ecdysozoa</taxon>
        <taxon>Arthropoda</taxon>
        <taxon>Hexapoda</taxon>
        <taxon>Insecta</taxon>
        <taxon>Pterygota</taxon>
        <taxon>Neoptera</taxon>
        <taxon>Paraneoptera</taxon>
        <taxon>Hemiptera</taxon>
        <taxon>Sternorrhyncha</taxon>
        <taxon>Aphidomorpha</taxon>
        <taxon>Aphidoidea</taxon>
        <taxon>Aphididae</taxon>
        <taxon>Lachninae</taxon>
        <taxon>Cinara</taxon>
    </lineage>
</organism>
<reference evidence="3 4" key="1">
    <citation type="submission" date="2019-08" db="EMBL/GenBank/DDBJ databases">
        <authorList>
            <person name="Alioto T."/>
            <person name="Alioto T."/>
            <person name="Gomez Garrido J."/>
        </authorList>
    </citation>
    <scope>NUCLEOTIDE SEQUENCE [LARGE SCALE GENOMIC DNA]</scope>
</reference>
<dbReference type="GO" id="GO:0003964">
    <property type="term" value="F:RNA-directed DNA polymerase activity"/>
    <property type="evidence" value="ECO:0007669"/>
    <property type="project" value="UniProtKB-EC"/>
</dbReference>
<dbReference type="InterPro" id="IPR041588">
    <property type="entry name" value="Integrase_H2C2"/>
</dbReference>
<dbReference type="Gene3D" id="1.10.340.70">
    <property type="match status" value="1"/>
</dbReference>
<gene>
    <name evidence="3" type="ORF">CINCED_3A017405</name>
</gene>
<dbReference type="GO" id="GO:0003676">
    <property type="term" value="F:nucleic acid binding"/>
    <property type="evidence" value="ECO:0007669"/>
    <property type="project" value="InterPro"/>
</dbReference>
<dbReference type="Proteomes" id="UP000325440">
    <property type="component" value="Unassembled WGS sequence"/>
</dbReference>
<dbReference type="Pfam" id="PF14223">
    <property type="entry name" value="Retrotran_gag_2"/>
    <property type="match status" value="1"/>
</dbReference>
<dbReference type="EC" id="2.7.7.49" evidence="1"/>
<name>A0A5E4MB74_9HEMI</name>
<keyword evidence="4" id="KW-1185">Reference proteome</keyword>
<dbReference type="PANTHER" id="PTHR37984">
    <property type="entry name" value="PROTEIN CBG26694"/>
    <property type="match status" value="1"/>
</dbReference>
<evidence type="ECO:0000259" key="2">
    <source>
        <dbReference type="PROSITE" id="PS50994"/>
    </source>
</evidence>
<dbReference type="OrthoDB" id="6617089at2759"/>
<evidence type="ECO:0000256" key="1">
    <source>
        <dbReference type="ARBA" id="ARBA00012493"/>
    </source>
</evidence>
<dbReference type="InterPro" id="IPR050951">
    <property type="entry name" value="Retrovirus_Pol_polyprotein"/>
</dbReference>
<dbReference type="InterPro" id="IPR001584">
    <property type="entry name" value="Integrase_cat-core"/>
</dbReference>
<dbReference type="Pfam" id="PF17921">
    <property type="entry name" value="Integrase_H2C2"/>
    <property type="match status" value="1"/>
</dbReference>
<protein>
    <recommendedName>
        <fullName evidence="1">RNA-directed DNA polymerase</fullName>
        <ecNumber evidence="1">2.7.7.49</ecNumber>
    </recommendedName>
</protein>
<accession>A0A5E4MB74</accession>
<dbReference type="InterPro" id="IPR012337">
    <property type="entry name" value="RNaseH-like_sf"/>
</dbReference>
<dbReference type="PROSITE" id="PS50994">
    <property type="entry name" value="INTEGRASE"/>
    <property type="match status" value="1"/>
</dbReference>
<sequence length="349" mass="40604">MGPGIAKKGDDKYGVTQFKENCPSLAKEEDKEKWRKNDNKCKSLIVKCIAVSYLEYVMGKNTSKEIWNSLLKTFERKRVASLLYLKKRLLTIKCSGKINLESHFKYEAIVSVHFRQRIQSLRCDNGDKYTSHNFKNLCAQKGIVENHTAPYTPKQNGLAERTNRTIIEKTRLLLFQSGLLTKTYTLQENNFKDEVLTIEYNCLFREPRVVIPVSLRKLILEELHTALTNTTKMKELARRYSWWPTINLEIEDYVKSYQQCAENQKNQTKFAMSWKEEPIPWYRLYVDHAGLFMGSYFLILIDTYSKGLEVKIVPSLSSKTTIENLQKIFSRFGLSIIMVRNNGKACTSN</sequence>